<reference evidence="2 3" key="1">
    <citation type="submission" date="2023-07" db="EMBL/GenBank/DDBJ databases">
        <title>Comparative genomics of wheat-associated soil bacteria to identify genetic determinants of phenazine resistance.</title>
        <authorList>
            <person name="Mouncey N."/>
        </authorList>
    </citation>
    <scope>NUCLEOTIDE SEQUENCE [LARGE SCALE GENOMIC DNA]</scope>
    <source>
        <strain evidence="2 3">B3I12</strain>
    </source>
</reference>
<gene>
    <name evidence="2" type="ORF">QF034_002492</name>
</gene>
<feature type="domain" description="Luciferase" evidence="1">
    <location>
        <begin position="79"/>
        <end position="146"/>
    </location>
</feature>
<evidence type="ECO:0000313" key="3">
    <source>
        <dbReference type="Proteomes" id="UP001232755"/>
    </source>
</evidence>
<dbReference type="PANTHER" id="PTHR38695:SF1">
    <property type="entry name" value="AMINO ACID PERMEASE_ SLC12A DOMAIN-CONTAINING PROTEIN"/>
    <property type="match status" value="1"/>
</dbReference>
<sequence length="159" mass="17565">MATYMVLPRRPGERPETGRTVHAQLSQTGPMELHQELWRRMAKLDGVVVGRSHVSLPRSRALHLAPALADGPDSAFFAGTEFAHLHSVDDSSLHAMLPFECAADAIEAGWAESHPLVRRGLLPHSAVMVYGPRDSHELDIVWQLVEQSYAFARGLPVFP</sequence>
<keyword evidence="3" id="KW-1185">Reference proteome</keyword>
<dbReference type="Pfam" id="PF17648">
    <property type="entry name" value="Luciferase"/>
    <property type="match status" value="1"/>
</dbReference>
<protein>
    <recommendedName>
        <fullName evidence="1">Luciferase domain-containing protein</fullName>
    </recommendedName>
</protein>
<dbReference type="Proteomes" id="UP001232755">
    <property type="component" value="Unassembled WGS sequence"/>
</dbReference>
<dbReference type="PANTHER" id="PTHR38695">
    <property type="entry name" value="AMINO ACID PERMEASE_ SLC12A DOMAIN-CONTAINING PROTEIN"/>
    <property type="match status" value="1"/>
</dbReference>
<name>A0ABU0QLK2_9ACTN</name>
<evidence type="ECO:0000313" key="2">
    <source>
        <dbReference type="EMBL" id="MDQ0748261.1"/>
    </source>
</evidence>
<dbReference type="InterPro" id="IPR040841">
    <property type="entry name" value="Luciferase_dom"/>
</dbReference>
<accession>A0ABU0QLK2</accession>
<comment type="caution">
    <text evidence="2">The sequence shown here is derived from an EMBL/GenBank/DDBJ whole genome shotgun (WGS) entry which is preliminary data.</text>
</comment>
<dbReference type="EMBL" id="JAUSYP010000001">
    <property type="protein sequence ID" value="MDQ0748261.1"/>
    <property type="molecule type" value="Genomic_DNA"/>
</dbReference>
<organism evidence="2 3">
    <name type="scientific">Streptomyces africanus</name>
    <dbReference type="NCBI Taxonomy" id="231024"/>
    <lineage>
        <taxon>Bacteria</taxon>
        <taxon>Bacillati</taxon>
        <taxon>Actinomycetota</taxon>
        <taxon>Actinomycetes</taxon>
        <taxon>Kitasatosporales</taxon>
        <taxon>Streptomycetaceae</taxon>
        <taxon>Streptomyces</taxon>
    </lineage>
</organism>
<evidence type="ECO:0000259" key="1">
    <source>
        <dbReference type="Pfam" id="PF17648"/>
    </source>
</evidence>
<dbReference type="InterPro" id="IPR048273">
    <property type="entry name" value="Luciferase"/>
</dbReference>
<proteinExistence type="predicted"/>